<evidence type="ECO:0000313" key="9">
    <source>
        <dbReference type="WBParaSite" id="PSAMB.scaffold10977size3696.g33768.t1"/>
    </source>
</evidence>
<keyword evidence="5 7" id="KW-0539">Nucleus</keyword>
<dbReference type="Proteomes" id="UP000887566">
    <property type="component" value="Unplaced"/>
</dbReference>
<dbReference type="PIRSF" id="PIRSF028763">
    <property type="entry name" value="RNA_pol_Rpc34"/>
    <property type="match status" value="1"/>
</dbReference>
<evidence type="ECO:0000256" key="3">
    <source>
        <dbReference type="ARBA" id="ARBA00022478"/>
    </source>
</evidence>
<keyword evidence="8" id="KW-1185">Reference proteome</keyword>
<protein>
    <recommendedName>
        <fullName evidence="7">DNA-directed RNA polymerase III subunit RPC6</fullName>
        <shortName evidence="7">RNA polymerase III subunit C6</shortName>
    </recommendedName>
</protein>
<evidence type="ECO:0000256" key="4">
    <source>
        <dbReference type="ARBA" id="ARBA00023163"/>
    </source>
</evidence>
<dbReference type="WBParaSite" id="PSAMB.scaffold10977size3696.g33768.t1">
    <property type="protein sequence ID" value="PSAMB.scaffold10977size3696.g33768.t1"/>
    <property type="gene ID" value="PSAMB.scaffold10977size3696.g33768"/>
</dbReference>
<evidence type="ECO:0000256" key="5">
    <source>
        <dbReference type="ARBA" id="ARBA00023242"/>
    </source>
</evidence>
<dbReference type="GO" id="GO:0005654">
    <property type="term" value="C:nucleoplasm"/>
    <property type="evidence" value="ECO:0007669"/>
    <property type="project" value="UniProtKB-ARBA"/>
</dbReference>
<dbReference type="GO" id="GO:0005666">
    <property type="term" value="C:RNA polymerase III complex"/>
    <property type="evidence" value="ECO:0007669"/>
    <property type="project" value="UniProtKB-UniRule"/>
</dbReference>
<dbReference type="PANTHER" id="PTHR12780">
    <property type="entry name" value="RNA POLYMERASE III DNA DIRECTED , 39KD SUBUNIT-RELATED"/>
    <property type="match status" value="1"/>
</dbReference>
<comment type="subcellular location">
    <subcellularLocation>
        <location evidence="1 7">Nucleus</location>
    </subcellularLocation>
</comment>
<sequence>MAATVKKEPVAAGGASSSDGADLETQVIELLSTNPNGITNQELMAKTVHMDAAQRGMVVNRLLSTGRIEMKKTGAGNADFLLKLRNMNNAEKIKGASAEETVVYGLIEEAENRGIWIRDVRNRSGLSQTQLNKVLKTLEHRKLVKSIKTLGATKKRVYMLYELEPDASLTGGAFYSEQEFDSQFVDLLNQQCLKFLKARSQLALEKHGSNLSAVRRMSFVPSTEVWQHINDLKISRIELTIKDVERVLDSVVFDGEAEREPGEKHPMYRSRAAAAPPAGLTRVPCLYCPVFSDCKPGHVVSPASCAYFQDWLT</sequence>
<dbReference type="InterPro" id="IPR016049">
    <property type="entry name" value="RNA_pol_Rpc34-like"/>
</dbReference>
<dbReference type="InterPro" id="IPR007832">
    <property type="entry name" value="RNA_pol_Rpc34"/>
</dbReference>
<dbReference type="AlphaFoldDB" id="A0A914ULI8"/>
<dbReference type="FunFam" id="1.10.10.10:FF:000116">
    <property type="entry name" value="DNA-directed RNA polymerase III subunit RPC6"/>
    <property type="match status" value="1"/>
</dbReference>
<dbReference type="SUPFAM" id="SSF46785">
    <property type="entry name" value="Winged helix' DNA-binding domain"/>
    <property type="match status" value="2"/>
</dbReference>
<evidence type="ECO:0000256" key="6">
    <source>
        <dbReference type="ARBA" id="ARBA00055148"/>
    </source>
</evidence>
<evidence type="ECO:0000256" key="7">
    <source>
        <dbReference type="PIRNR" id="PIRNR028763"/>
    </source>
</evidence>
<comment type="function">
    <text evidence="6 7">DNA-dependent RNA polymerase catalyzes the transcription of DNA into RNA using the four ribonucleoside triphosphates as substrates. Specific peripheric component of RNA polymerase III which synthesizes small RNAs, such as 5S rRNA and tRNAs.</text>
</comment>
<evidence type="ECO:0000256" key="2">
    <source>
        <dbReference type="ARBA" id="ARBA00011038"/>
    </source>
</evidence>
<organism evidence="8 9">
    <name type="scientific">Plectus sambesii</name>
    <dbReference type="NCBI Taxonomy" id="2011161"/>
    <lineage>
        <taxon>Eukaryota</taxon>
        <taxon>Metazoa</taxon>
        <taxon>Ecdysozoa</taxon>
        <taxon>Nematoda</taxon>
        <taxon>Chromadorea</taxon>
        <taxon>Plectida</taxon>
        <taxon>Plectina</taxon>
        <taxon>Plectoidea</taxon>
        <taxon>Plectidae</taxon>
        <taxon>Plectus</taxon>
    </lineage>
</organism>
<keyword evidence="4 7" id="KW-0804">Transcription</keyword>
<dbReference type="InterPro" id="IPR036388">
    <property type="entry name" value="WH-like_DNA-bd_sf"/>
</dbReference>
<dbReference type="InterPro" id="IPR036390">
    <property type="entry name" value="WH_DNA-bd_sf"/>
</dbReference>
<comment type="similarity">
    <text evidence="2 7">Belongs to the eukaryotic RPC34/RPC39 RNA polymerase subunit family.</text>
</comment>
<reference evidence="9" key="1">
    <citation type="submission" date="2022-11" db="UniProtKB">
        <authorList>
            <consortium name="WormBaseParasite"/>
        </authorList>
    </citation>
    <scope>IDENTIFICATION</scope>
</reference>
<name>A0A914ULI8_9BILA</name>
<proteinExistence type="inferred from homology"/>
<accession>A0A914ULI8</accession>
<dbReference type="Pfam" id="PF05158">
    <property type="entry name" value="RNA_pol_Rpc34"/>
    <property type="match status" value="1"/>
</dbReference>
<evidence type="ECO:0000313" key="8">
    <source>
        <dbReference type="Proteomes" id="UP000887566"/>
    </source>
</evidence>
<evidence type="ECO:0000256" key="1">
    <source>
        <dbReference type="ARBA" id="ARBA00004123"/>
    </source>
</evidence>
<keyword evidence="3 7" id="KW-0240">DNA-directed RNA polymerase</keyword>
<dbReference type="GO" id="GO:0005737">
    <property type="term" value="C:cytoplasm"/>
    <property type="evidence" value="ECO:0007669"/>
    <property type="project" value="UniProtKB-ARBA"/>
</dbReference>
<dbReference type="GO" id="GO:0006383">
    <property type="term" value="P:transcription by RNA polymerase III"/>
    <property type="evidence" value="ECO:0007669"/>
    <property type="project" value="UniProtKB-UniRule"/>
</dbReference>
<dbReference type="FunFam" id="1.10.10.10:FF:000237">
    <property type="entry name" value="DNA-directed RNA polymerase III subunit RPC6"/>
    <property type="match status" value="1"/>
</dbReference>
<dbReference type="Gene3D" id="1.10.10.10">
    <property type="entry name" value="Winged helix-like DNA-binding domain superfamily/Winged helix DNA-binding domain"/>
    <property type="match status" value="2"/>
</dbReference>